<keyword evidence="5" id="KW-0961">Cell wall biogenesis/degradation</keyword>
<comment type="caution">
    <text evidence="8">The sequence shown here is derived from an EMBL/GenBank/DDBJ whole genome shotgun (WGS) entry which is preliminary data.</text>
</comment>
<dbReference type="Gene3D" id="3.40.80.10">
    <property type="entry name" value="Peptidoglycan recognition protein-like"/>
    <property type="match status" value="1"/>
</dbReference>
<reference evidence="8 9" key="1">
    <citation type="submission" date="2019-06" db="EMBL/GenBank/DDBJ databases">
        <title>Draft genome of Aliikangiella marina GYP-15.</title>
        <authorList>
            <person name="Wang G."/>
        </authorList>
    </citation>
    <scope>NUCLEOTIDE SEQUENCE [LARGE SCALE GENOMIC DNA]</scope>
    <source>
        <strain evidence="8 9">GYP-15</strain>
    </source>
</reference>
<keyword evidence="6" id="KW-0472">Membrane</keyword>
<evidence type="ECO:0000259" key="7">
    <source>
        <dbReference type="Pfam" id="PF01510"/>
    </source>
</evidence>
<evidence type="ECO:0000256" key="6">
    <source>
        <dbReference type="SAM" id="Phobius"/>
    </source>
</evidence>
<dbReference type="NCBIfam" id="TIGR01409">
    <property type="entry name" value="TAT_signal_seq"/>
    <property type="match status" value="1"/>
</dbReference>
<evidence type="ECO:0000256" key="3">
    <source>
        <dbReference type="ARBA" id="ARBA00022729"/>
    </source>
</evidence>
<dbReference type="Proteomes" id="UP000317839">
    <property type="component" value="Unassembled WGS sequence"/>
</dbReference>
<protein>
    <recommendedName>
        <fullName evidence="2">N-acetylmuramoyl-L-alanine amidase</fullName>
        <ecNumber evidence="2">3.5.1.28</ecNumber>
    </recommendedName>
</protein>
<proteinExistence type="predicted"/>
<dbReference type="EC" id="3.5.1.28" evidence="2"/>
<evidence type="ECO:0000256" key="4">
    <source>
        <dbReference type="ARBA" id="ARBA00022801"/>
    </source>
</evidence>
<dbReference type="InterPro" id="IPR036505">
    <property type="entry name" value="Amidase/PGRP_sf"/>
</dbReference>
<evidence type="ECO:0000256" key="2">
    <source>
        <dbReference type="ARBA" id="ARBA00011901"/>
    </source>
</evidence>
<sequence>MSSKHCQQNDMPDLVGEQIANSHTENKNANNSKGFSRRKFLQLSAIGLIGVGISGWYWPNRWRYIVIHHSAGNYGNIKFLQKIHRERQAGDPVDAIPYHFIVGNGNGMAMGEIASDWRQENHLWGAHVSARNRDRNYRGLGICMIGNFEINPVPEPQFQSLVSLCQQLVTRYDIPKTHISGHGLTPGEQTLCPGKHFPMSRLLDSLS</sequence>
<feature type="domain" description="N-acetylmuramoyl-L-alanine amidase" evidence="7">
    <location>
        <begin position="60"/>
        <end position="195"/>
    </location>
</feature>
<gene>
    <name evidence="8" type="ORF">FLL45_20505</name>
</gene>
<keyword evidence="9" id="KW-1185">Reference proteome</keyword>
<dbReference type="SUPFAM" id="SSF55846">
    <property type="entry name" value="N-acetylmuramoyl-L-alanine amidase-like"/>
    <property type="match status" value="1"/>
</dbReference>
<dbReference type="CDD" id="cd06583">
    <property type="entry name" value="PGRP"/>
    <property type="match status" value="1"/>
</dbReference>
<dbReference type="GO" id="GO:0071555">
    <property type="term" value="P:cell wall organization"/>
    <property type="evidence" value="ECO:0007669"/>
    <property type="project" value="UniProtKB-KW"/>
</dbReference>
<evidence type="ECO:0000256" key="1">
    <source>
        <dbReference type="ARBA" id="ARBA00001561"/>
    </source>
</evidence>
<evidence type="ECO:0000313" key="8">
    <source>
        <dbReference type="EMBL" id="TQV71534.1"/>
    </source>
</evidence>
<dbReference type="EMBL" id="VIKR01000006">
    <property type="protein sequence ID" value="TQV71534.1"/>
    <property type="molecule type" value="Genomic_DNA"/>
</dbReference>
<dbReference type="GO" id="GO:0008745">
    <property type="term" value="F:N-acetylmuramoyl-L-alanine amidase activity"/>
    <property type="evidence" value="ECO:0007669"/>
    <property type="project" value="UniProtKB-EC"/>
</dbReference>
<dbReference type="PANTHER" id="PTHR30417:SF1">
    <property type="entry name" value="N-ACETYLMURAMOYL-L-ALANINE AMIDASE AMID"/>
    <property type="match status" value="1"/>
</dbReference>
<keyword evidence="6" id="KW-0812">Transmembrane</keyword>
<keyword evidence="4" id="KW-0378">Hydrolase</keyword>
<evidence type="ECO:0000256" key="5">
    <source>
        <dbReference type="ARBA" id="ARBA00023316"/>
    </source>
</evidence>
<dbReference type="InterPro" id="IPR051206">
    <property type="entry name" value="NAMLAA_amidase_2"/>
</dbReference>
<name>A0A545T2U0_9GAMM</name>
<keyword evidence="3" id="KW-0732">Signal</keyword>
<dbReference type="Pfam" id="PF01510">
    <property type="entry name" value="Amidase_2"/>
    <property type="match status" value="1"/>
</dbReference>
<evidence type="ECO:0000313" key="9">
    <source>
        <dbReference type="Proteomes" id="UP000317839"/>
    </source>
</evidence>
<feature type="transmembrane region" description="Helical" evidence="6">
    <location>
        <begin position="40"/>
        <end position="58"/>
    </location>
</feature>
<accession>A0A545T2U0</accession>
<dbReference type="AlphaFoldDB" id="A0A545T2U0"/>
<comment type="catalytic activity">
    <reaction evidence="1">
        <text>Hydrolyzes the link between N-acetylmuramoyl residues and L-amino acid residues in certain cell-wall glycopeptides.</text>
        <dbReference type="EC" id="3.5.1.28"/>
    </reaction>
</comment>
<dbReference type="RefSeq" id="WP_142943933.1">
    <property type="nucleotide sequence ID" value="NZ_VIKR01000006.1"/>
</dbReference>
<dbReference type="OrthoDB" id="9811296at2"/>
<organism evidence="8 9">
    <name type="scientific">Aliikangiella marina</name>
    <dbReference type="NCBI Taxonomy" id="1712262"/>
    <lineage>
        <taxon>Bacteria</taxon>
        <taxon>Pseudomonadati</taxon>
        <taxon>Pseudomonadota</taxon>
        <taxon>Gammaproteobacteria</taxon>
        <taxon>Oceanospirillales</taxon>
        <taxon>Pleioneaceae</taxon>
        <taxon>Aliikangiella</taxon>
    </lineage>
</organism>
<dbReference type="InterPro" id="IPR002502">
    <property type="entry name" value="Amidase_domain"/>
</dbReference>
<dbReference type="GO" id="GO:0009253">
    <property type="term" value="P:peptidoglycan catabolic process"/>
    <property type="evidence" value="ECO:0007669"/>
    <property type="project" value="InterPro"/>
</dbReference>
<dbReference type="PANTHER" id="PTHR30417">
    <property type="entry name" value="N-ACETYLMURAMOYL-L-ALANINE AMIDASE AMID"/>
    <property type="match status" value="1"/>
</dbReference>
<keyword evidence="6" id="KW-1133">Transmembrane helix</keyword>
<dbReference type="GO" id="GO:0009254">
    <property type="term" value="P:peptidoglycan turnover"/>
    <property type="evidence" value="ECO:0007669"/>
    <property type="project" value="TreeGrafter"/>
</dbReference>
<dbReference type="InterPro" id="IPR019546">
    <property type="entry name" value="TAT_signal_bac_arc"/>
</dbReference>